<evidence type="ECO:0008006" key="3">
    <source>
        <dbReference type="Google" id="ProtNLM"/>
    </source>
</evidence>
<sequence>MKLLFEQVNVFSDKKLQGNPLTVVVGADNLTEKL</sequence>
<name>A0A2D0KQH8_9GAMM</name>
<evidence type="ECO:0000313" key="2">
    <source>
        <dbReference type="Proteomes" id="UP000222366"/>
    </source>
</evidence>
<keyword evidence="2" id="KW-1185">Reference proteome</keyword>
<reference evidence="1 2" key="1">
    <citation type="journal article" date="2017" name="Nat. Microbiol.">
        <title>Natural product diversity associated with the nematode symbionts Photorhabdus and Xenorhabdus.</title>
        <authorList>
            <person name="Tobias N.J."/>
            <person name="Wolff H."/>
            <person name="Djahanschiri B."/>
            <person name="Grundmann F."/>
            <person name="Kronenwerth M."/>
            <person name="Shi Y.M."/>
            <person name="Simonyi S."/>
            <person name="Grun P."/>
            <person name="Shapiro-Ilan D."/>
            <person name="Pidot S.J."/>
            <person name="Stinear T.P."/>
            <person name="Ebersberger I."/>
            <person name="Bode H.B."/>
        </authorList>
    </citation>
    <scope>NUCLEOTIDE SEQUENCE [LARGE SCALE GENOMIC DNA]</scope>
    <source>
        <strain evidence="1 2">DSM 17904</strain>
    </source>
</reference>
<dbReference type="RefSeq" id="WP_141554501.1">
    <property type="nucleotide sequence ID" value="NZ_CAWNRH010000068.1"/>
</dbReference>
<accession>A0A2D0KQH8</accession>
<gene>
    <name evidence="1" type="ORF">Xsto_02065</name>
</gene>
<dbReference type="Gene3D" id="3.10.310.10">
    <property type="entry name" value="Diaminopimelate Epimerase, Chain A, domain 1"/>
    <property type="match status" value="1"/>
</dbReference>
<proteinExistence type="predicted"/>
<evidence type="ECO:0000313" key="1">
    <source>
        <dbReference type="EMBL" id="PHM65487.1"/>
    </source>
</evidence>
<dbReference type="SUPFAM" id="SSF54506">
    <property type="entry name" value="Diaminopimelate epimerase-like"/>
    <property type="match status" value="1"/>
</dbReference>
<dbReference type="EMBL" id="NJAJ01000016">
    <property type="protein sequence ID" value="PHM65487.1"/>
    <property type="molecule type" value="Genomic_DNA"/>
</dbReference>
<comment type="caution">
    <text evidence="1">The sequence shown here is derived from an EMBL/GenBank/DDBJ whole genome shotgun (WGS) entry which is preliminary data.</text>
</comment>
<protein>
    <recommendedName>
        <fullName evidence="3">Phenazine biosynthesis protein PhzF</fullName>
    </recommendedName>
</protein>
<dbReference type="AlphaFoldDB" id="A0A2D0KQH8"/>
<dbReference type="Proteomes" id="UP000222366">
    <property type="component" value="Unassembled WGS sequence"/>
</dbReference>
<organism evidence="1 2">
    <name type="scientific">Xenorhabdus stockiae</name>
    <dbReference type="NCBI Taxonomy" id="351614"/>
    <lineage>
        <taxon>Bacteria</taxon>
        <taxon>Pseudomonadati</taxon>
        <taxon>Pseudomonadota</taxon>
        <taxon>Gammaproteobacteria</taxon>
        <taxon>Enterobacterales</taxon>
        <taxon>Morganellaceae</taxon>
        <taxon>Xenorhabdus</taxon>
    </lineage>
</organism>